<sequence length="297" mass="34464">MDYPLYTYPNFKNIGIEDKDTFLGFTAKYPSYSDFNMLSLLSWDFHDVNSFSILNGNLILKMKEYLGENYLLSILGDNEIDSTLNILLESTDKLSFVPDTVVSKIVNKGQFKVIEDRDNFDYIVNVEKVTTHFGAEFEHLRYDLNKFIKNYPSYEVKTFNTSNQDIINESKLLTSKWVSDKNFDSAKNREQLGILDNFFKYSADFDTVLLGLFVDSKLVAYMFHEILDKDTVMSDFSASDSGYLSSAYMMEYVTAKYFFEKGYKLQNIQQDTGLSGLRSAKMFYKPEFLKKWVISKA</sequence>
<gene>
    <name evidence="2" type="ORF">UU59_C0012G0011</name>
</gene>
<evidence type="ECO:0000313" key="2">
    <source>
        <dbReference type="EMBL" id="KKS07135.1"/>
    </source>
</evidence>
<dbReference type="Gene3D" id="3.40.630.30">
    <property type="match status" value="1"/>
</dbReference>
<dbReference type="PANTHER" id="PTHR41373">
    <property type="entry name" value="DUF2156 DOMAIN-CONTAINING PROTEIN"/>
    <property type="match status" value="1"/>
</dbReference>
<feature type="domain" description="Phosphatidylglycerol lysyltransferase C-terminal" evidence="1">
    <location>
        <begin position="109"/>
        <end position="294"/>
    </location>
</feature>
<proteinExistence type="predicted"/>
<protein>
    <recommendedName>
        <fullName evidence="1">Phosphatidylglycerol lysyltransferase C-terminal domain-containing protein</fullName>
    </recommendedName>
</protein>
<dbReference type="InterPro" id="IPR016732">
    <property type="entry name" value="UCP018688"/>
</dbReference>
<name>A0A0G0W2H0_UNCKA</name>
<dbReference type="InterPro" id="IPR024320">
    <property type="entry name" value="LPG_synthase_C"/>
</dbReference>
<accession>A0A0G0W2H0</accession>
<evidence type="ECO:0000313" key="3">
    <source>
        <dbReference type="Proteomes" id="UP000034544"/>
    </source>
</evidence>
<organism evidence="2 3">
    <name type="scientific">candidate division WWE3 bacterium GW2011_GWE1_41_27</name>
    <dbReference type="NCBI Taxonomy" id="1619131"/>
    <lineage>
        <taxon>Bacteria</taxon>
        <taxon>Katanobacteria</taxon>
    </lineage>
</organism>
<dbReference type="EMBL" id="LCBF01000012">
    <property type="protein sequence ID" value="KKS07135.1"/>
    <property type="molecule type" value="Genomic_DNA"/>
</dbReference>
<comment type="caution">
    <text evidence="2">The sequence shown here is derived from an EMBL/GenBank/DDBJ whole genome shotgun (WGS) entry which is preliminary data.</text>
</comment>
<dbReference type="PANTHER" id="PTHR41373:SF1">
    <property type="entry name" value="PHOSPHATIDYLGLYCEROL LYSYLTRANSFERASE C-TERMINAL DOMAIN-CONTAINING PROTEIN"/>
    <property type="match status" value="1"/>
</dbReference>
<evidence type="ECO:0000259" key="1">
    <source>
        <dbReference type="Pfam" id="PF09924"/>
    </source>
</evidence>
<dbReference type="Pfam" id="PF09924">
    <property type="entry name" value="LPG_synthase_C"/>
    <property type="match status" value="1"/>
</dbReference>
<reference evidence="2 3" key="1">
    <citation type="journal article" date="2015" name="Nature">
        <title>rRNA introns, odd ribosomes, and small enigmatic genomes across a large radiation of phyla.</title>
        <authorList>
            <person name="Brown C.T."/>
            <person name="Hug L.A."/>
            <person name="Thomas B.C."/>
            <person name="Sharon I."/>
            <person name="Castelle C.J."/>
            <person name="Singh A."/>
            <person name="Wilkins M.J."/>
            <person name="Williams K.H."/>
            <person name="Banfield J.F."/>
        </authorList>
    </citation>
    <scope>NUCLEOTIDE SEQUENCE [LARGE SCALE GENOMIC DNA]</scope>
</reference>
<dbReference type="Proteomes" id="UP000034544">
    <property type="component" value="Unassembled WGS sequence"/>
</dbReference>
<dbReference type="AlphaFoldDB" id="A0A0G0W2H0"/>
<dbReference type="InterPro" id="IPR016181">
    <property type="entry name" value="Acyl_CoA_acyltransferase"/>
</dbReference>
<dbReference type="SUPFAM" id="SSF55729">
    <property type="entry name" value="Acyl-CoA N-acyltransferases (Nat)"/>
    <property type="match status" value="2"/>
</dbReference>